<proteinExistence type="predicted"/>
<dbReference type="EMBL" id="LXXM01000224">
    <property type="protein sequence ID" value="PZS87768.1"/>
    <property type="molecule type" value="Genomic_DNA"/>
</dbReference>
<accession>A0A2W6HWG8</accession>
<reference evidence="1 2" key="1">
    <citation type="submission" date="2016-05" db="EMBL/GenBank/DDBJ databases">
        <authorList>
            <person name="Lavstsen T."/>
            <person name="Jespersen J.S."/>
        </authorList>
    </citation>
    <scope>NUCLEOTIDE SEQUENCE [LARGE SCALE GENOMIC DNA]</scope>
    <source>
        <strain evidence="1 2">SM-5815</strain>
    </source>
</reference>
<evidence type="ECO:0000313" key="1">
    <source>
        <dbReference type="EMBL" id="PZS87768.1"/>
    </source>
</evidence>
<dbReference type="RefSeq" id="WP_111113603.1">
    <property type="nucleotide sequence ID" value="NZ_LXXM01000224.1"/>
</dbReference>
<protein>
    <submittedName>
        <fullName evidence="1">Uncharacterized protein</fullName>
    </submittedName>
</protein>
<name>A0A2W6HWG8_STEMA</name>
<organism evidence="1 2">
    <name type="scientific">Stenotrophomonas maltophilia</name>
    <name type="common">Pseudomonas maltophilia</name>
    <name type="synonym">Xanthomonas maltophilia</name>
    <dbReference type="NCBI Taxonomy" id="40324"/>
    <lineage>
        <taxon>Bacteria</taxon>
        <taxon>Pseudomonadati</taxon>
        <taxon>Pseudomonadota</taxon>
        <taxon>Gammaproteobacteria</taxon>
        <taxon>Lysobacterales</taxon>
        <taxon>Lysobacteraceae</taxon>
        <taxon>Stenotrophomonas</taxon>
        <taxon>Stenotrophomonas maltophilia group</taxon>
    </lineage>
</organism>
<sequence length="127" mass="14403">MDTTDLHEARLVLAELLRVHDEFEEIAAAGDRHRFLAPDDLQDYRARLVELKAHLKQRASTGTVDGSKRRPTRIEDAFYEPAIRQASANFSLRTNAPPSEWVTGLYGPSSDISYLASQLQELLEEHQ</sequence>
<evidence type="ECO:0000313" key="2">
    <source>
        <dbReference type="Proteomes" id="UP000249614"/>
    </source>
</evidence>
<dbReference type="Proteomes" id="UP000249614">
    <property type="component" value="Unassembled WGS sequence"/>
</dbReference>
<dbReference type="AlphaFoldDB" id="A0A2W6HWG8"/>
<comment type="caution">
    <text evidence="1">The sequence shown here is derived from an EMBL/GenBank/DDBJ whole genome shotgun (WGS) entry which is preliminary data.</text>
</comment>
<gene>
    <name evidence="1" type="ORF">A7X83_16495</name>
</gene>